<comment type="caution">
    <text evidence="2">The sequence shown here is derived from an EMBL/GenBank/DDBJ whole genome shotgun (WGS) entry which is preliminary data.</text>
</comment>
<protein>
    <submittedName>
        <fullName evidence="2">DUF3526 domain-containing protein</fullName>
    </submittedName>
</protein>
<dbReference type="GO" id="GO:0140359">
    <property type="term" value="F:ABC-type transporter activity"/>
    <property type="evidence" value="ECO:0007669"/>
    <property type="project" value="InterPro"/>
</dbReference>
<evidence type="ECO:0000313" key="3">
    <source>
        <dbReference type="Proteomes" id="UP000271590"/>
    </source>
</evidence>
<feature type="transmembrane region" description="Helical" evidence="1">
    <location>
        <begin position="20"/>
        <end position="40"/>
    </location>
</feature>
<feature type="transmembrane region" description="Helical" evidence="1">
    <location>
        <begin position="445"/>
        <end position="466"/>
    </location>
</feature>
<evidence type="ECO:0000256" key="1">
    <source>
        <dbReference type="SAM" id="Phobius"/>
    </source>
</evidence>
<gene>
    <name evidence="2" type="ORF">EH244_24105</name>
</gene>
<dbReference type="InterPro" id="IPR021913">
    <property type="entry name" value="DUF3526"/>
</dbReference>
<feature type="transmembrane region" description="Helical" evidence="1">
    <location>
        <begin position="210"/>
        <end position="234"/>
    </location>
</feature>
<feature type="transmembrane region" description="Helical" evidence="1">
    <location>
        <begin position="241"/>
        <end position="259"/>
    </location>
</feature>
<reference evidence="2 3" key="1">
    <citation type="submission" date="2018-11" db="EMBL/GenBank/DDBJ databases">
        <title>The genome of Variovorax sp T529.</title>
        <authorList>
            <person name="Gao J."/>
        </authorList>
    </citation>
    <scope>NUCLEOTIDE SEQUENCE [LARGE SCALE GENOMIC DNA]</scope>
    <source>
        <strain evidence="2 3">T529</strain>
    </source>
</reference>
<dbReference type="AlphaFoldDB" id="A0A3P3EFS2"/>
<dbReference type="Proteomes" id="UP000271590">
    <property type="component" value="Unassembled WGS sequence"/>
</dbReference>
<dbReference type="Pfam" id="PF12679">
    <property type="entry name" value="ABC2_membrane_2"/>
    <property type="match status" value="1"/>
</dbReference>
<sequence length="475" mass="51684">MSAALRIAREEWRLLRRDHVAVLGLALLLLLTAVAAFTAWEQRRTADAERSRHQAQVDHEFEAQPDRHPHRMVHYGHFVFRPLNPLAAFDSGVDAYTGHTLFLEGHRQNSANFGDVRQSSLLLRFGQLTPAFVLQVLAPLLLVFIGHAALARERESGTLRVLLAQGVRPWQIVAGKVLALGGVAAAALLPALLALFWIGATTPAPASLAAALAAGYGLWLLIWAVGIVGLSAWFARGRDALVALLAIWAIGVVLVPRLAPELAASALALSTRLETDIAVAHDLAALGDSHDPDDPYFAGFRKKVLAQYGVARVEDLPVNYKGLLGMEGERLTSALFERYAGAGFERQAAQLRLVDGAALLSPVIALRRLSMAAAGTDLQNYRRFVEQAERHRYRLVQTLNRLQAEKLSFAGDRSSRDSRIGHDHWHGVADFRYEAAAPAEALRRAAPAAGVLLLWLAALAGLLALATRRLGRIAR</sequence>
<organism evidence="2 3">
    <name type="scientific">Variovorax beijingensis</name>
    <dbReference type="NCBI Taxonomy" id="2496117"/>
    <lineage>
        <taxon>Bacteria</taxon>
        <taxon>Pseudomonadati</taxon>
        <taxon>Pseudomonadota</taxon>
        <taxon>Betaproteobacteria</taxon>
        <taxon>Burkholderiales</taxon>
        <taxon>Comamonadaceae</taxon>
        <taxon>Variovorax</taxon>
    </lineage>
</organism>
<feature type="transmembrane region" description="Helical" evidence="1">
    <location>
        <begin position="172"/>
        <end position="198"/>
    </location>
</feature>
<accession>A0A3P3EFS2</accession>
<dbReference type="GO" id="GO:0005886">
    <property type="term" value="C:plasma membrane"/>
    <property type="evidence" value="ECO:0007669"/>
    <property type="project" value="UniProtKB-SubCell"/>
</dbReference>
<feature type="transmembrane region" description="Helical" evidence="1">
    <location>
        <begin position="132"/>
        <end position="151"/>
    </location>
</feature>
<keyword evidence="1" id="KW-1133">Transmembrane helix</keyword>
<dbReference type="PANTHER" id="PTHR43471:SF1">
    <property type="entry name" value="ABC TRANSPORTER PERMEASE PROTEIN NOSY-RELATED"/>
    <property type="match status" value="1"/>
</dbReference>
<evidence type="ECO:0000313" key="2">
    <source>
        <dbReference type="EMBL" id="RRH84592.1"/>
    </source>
</evidence>
<proteinExistence type="predicted"/>
<dbReference type="RefSeq" id="WP_124960846.1">
    <property type="nucleotide sequence ID" value="NZ_CBFHCE010000069.1"/>
</dbReference>
<dbReference type="EMBL" id="RQXU01000018">
    <property type="protein sequence ID" value="RRH84592.1"/>
    <property type="molecule type" value="Genomic_DNA"/>
</dbReference>
<keyword evidence="1" id="KW-0812">Transmembrane</keyword>
<name>A0A3P3EFS2_9BURK</name>
<dbReference type="Pfam" id="PF12040">
    <property type="entry name" value="DUF3526"/>
    <property type="match status" value="1"/>
</dbReference>
<dbReference type="PANTHER" id="PTHR43471">
    <property type="entry name" value="ABC TRANSPORTER PERMEASE"/>
    <property type="match status" value="1"/>
</dbReference>
<keyword evidence="1" id="KW-0472">Membrane</keyword>